<dbReference type="GO" id="GO:0016787">
    <property type="term" value="F:hydrolase activity"/>
    <property type="evidence" value="ECO:0007669"/>
    <property type="project" value="UniProtKB-KW"/>
</dbReference>
<accession>A0A941I635</accession>
<dbReference type="Proteomes" id="UP000680067">
    <property type="component" value="Unassembled WGS sequence"/>
</dbReference>
<dbReference type="AlphaFoldDB" id="A0A941I635"/>
<proteinExistence type="predicted"/>
<comment type="caution">
    <text evidence="1">The sequence shown here is derived from an EMBL/GenBank/DDBJ whole genome shotgun (WGS) entry which is preliminary data.</text>
</comment>
<sequence length="198" mass="22377">MHILTLPGLYNSGPEHWQTRWEQQHPQVHRVMQDNWDQPELTQWLTTLSQRVSLCQQDVIFVAHSLGCILLLHWLRAGCPGLGASLQIRGVLLVATPDAERSGFPAQDFAPVPQIPLHVPGKVVISRDDPWRDAEKAFDWAEKWQLPVWDVGNCGHINSDSGLGNWDAGWQIVQEWLDFRLSDAKTPISVPNSDVTKV</sequence>
<dbReference type="RefSeq" id="WP_212688727.1">
    <property type="nucleotide sequence ID" value="NZ_JAGSPN010000012.1"/>
</dbReference>
<gene>
    <name evidence="1" type="ORF">KDM89_14980</name>
</gene>
<keyword evidence="2" id="KW-1185">Reference proteome</keyword>
<dbReference type="Gene3D" id="3.40.50.1820">
    <property type="entry name" value="alpha/beta hydrolase"/>
    <property type="match status" value="1"/>
</dbReference>
<organism evidence="1 2">
    <name type="scientific">Undibacterium luofuense</name>
    <dbReference type="NCBI Taxonomy" id="2828733"/>
    <lineage>
        <taxon>Bacteria</taxon>
        <taxon>Pseudomonadati</taxon>
        <taxon>Pseudomonadota</taxon>
        <taxon>Betaproteobacteria</taxon>
        <taxon>Burkholderiales</taxon>
        <taxon>Oxalobacteraceae</taxon>
        <taxon>Undibacterium</taxon>
    </lineage>
</organism>
<dbReference type="SUPFAM" id="SSF53474">
    <property type="entry name" value="alpha/beta-Hydrolases"/>
    <property type="match status" value="1"/>
</dbReference>
<protein>
    <submittedName>
        <fullName evidence="1">Alpha/beta hydrolase</fullName>
    </submittedName>
</protein>
<evidence type="ECO:0000313" key="2">
    <source>
        <dbReference type="Proteomes" id="UP000680067"/>
    </source>
</evidence>
<dbReference type="InterPro" id="IPR029058">
    <property type="entry name" value="AB_hydrolase_fold"/>
</dbReference>
<dbReference type="Pfam" id="PF06821">
    <property type="entry name" value="Ser_hydrolase"/>
    <property type="match status" value="1"/>
</dbReference>
<dbReference type="EMBL" id="JAGSPN010000012">
    <property type="protein sequence ID" value="MBR7783447.1"/>
    <property type="molecule type" value="Genomic_DNA"/>
</dbReference>
<reference evidence="1" key="1">
    <citation type="submission" date="2021-04" db="EMBL/GenBank/DDBJ databases">
        <title>novel species isolated from subtropical streams in China.</title>
        <authorList>
            <person name="Lu H."/>
        </authorList>
    </citation>
    <scope>NUCLEOTIDE SEQUENCE</scope>
    <source>
        <strain evidence="1">LFS511W</strain>
    </source>
</reference>
<evidence type="ECO:0000313" key="1">
    <source>
        <dbReference type="EMBL" id="MBR7783447.1"/>
    </source>
</evidence>
<name>A0A941I635_9BURK</name>
<dbReference type="InterPro" id="IPR010662">
    <property type="entry name" value="RBBP9/YdeN"/>
</dbReference>
<keyword evidence="1" id="KW-0378">Hydrolase</keyword>